<keyword evidence="6" id="KW-1003">Cell membrane</keyword>
<comment type="subcellular location">
    <subcellularLocation>
        <location evidence="6">Cell membrane</location>
        <topology evidence="6">Multi-pass membrane protein</topology>
    </subcellularLocation>
    <subcellularLocation>
        <location evidence="1">Membrane</location>
        <topology evidence="1">Multi-pass membrane protein</topology>
    </subcellularLocation>
</comment>
<keyword evidence="6" id="KW-0131">Cell cycle</keyword>
<comment type="cofactor">
    <cofactor evidence="6 8">
        <name>Mg(2+)</name>
        <dbReference type="ChEBI" id="CHEBI:18420"/>
    </cofactor>
</comment>
<evidence type="ECO:0000256" key="8">
    <source>
        <dbReference type="PIRSR" id="PIRSR600715-1"/>
    </source>
</evidence>
<feature type="transmembrane region" description="Helical" evidence="6">
    <location>
        <begin position="6"/>
        <end position="29"/>
    </location>
</feature>
<feature type="transmembrane region" description="Helical" evidence="6">
    <location>
        <begin position="212"/>
        <end position="232"/>
    </location>
</feature>
<dbReference type="EMBL" id="METP01000057">
    <property type="protein sequence ID" value="OGC03598.1"/>
    <property type="molecule type" value="Genomic_DNA"/>
</dbReference>
<evidence type="ECO:0000256" key="7">
    <source>
        <dbReference type="NCBIfam" id="TIGR00445"/>
    </source>
</evidence>
<evidence type="ECO:0000256" key="6">
    <source>
        <dbReference type="HAMAP-Rule" id="MF_00038"/>
    </source>
</evidence>
<keyword evidence="3 6" id="KW-0812">Transmembrane</keyword>
<dbReference type="GO" id="GO:0009252">
    <property type="term" value="P:peptidoglycan biosynthetic process"/>
    <property type="evidence" value="ECO:0007669"/>
    <property type="project" value="UniProtKB-UniRule"/>
</dbReference>
<dbReference type="GO" id="GO:0008360">
    <property type="term" value="P:regulation of cell shape"/>
    <property type="evidence" value="ECO:0007669"/>
    <property type="project" value="UniProtKB-KW"/>
</dbReference>
<evidence type="ECO:0000256" key="2">
    <source>
        <dbReference type="ARBA" id="ARBA00022679"/>
    </source>
</evidence>
<keyword evidence="5 6" id="KW-0472">Membrane</keyword>
<dbReference type="GO" id="GO:0051992">
    <property type="term" value="F:UDP-N-acetylmuramoyl-L-alanyl-D-glutamyl-meso-2,6-diaminopimelyl-D-alanyl-D-alanine:undecaprenyl-phosphate transferase activity"/>
    <property type="evidence" value="ECO:0007669"/>
    <property type="project" value="RHEA"/>
</dbReference>
<feature type="binding site" evidence="8">
    <location>
        <position position="216"/>
    </location>
    <ligand>
        <name>Mg(2+)</name>
        <dbReference type="ChEBI" id="CHEBI:18420"/>
    </ligand>
</feature>
<feature type="transmembrane region" description="Helical" evidence="6">
    <location>
        <begin position="238"/>
        <end position="258"/>
    </location>
</feature>
<comment type="similarity">
    <text evidence="6">Belongs to the glycosyltransferase 4 family. MraY subfamily.</text>
</comment>
<dbReference type="Pfam" id="PF00953">
    <property type="entry name" value="Glycos_transf_4"/>
    <property type="match status" value="1"/>
</dbReference>
<comment type="caution">
    <text evidence="9">The sequence shown here is derived from an EMBL/GenBank/DDBJ whole genome shotgun (WGS) entry which is preliminary data.</text>
</comment>
<organism evidence="9 10">
    <name type="scientific">candidate division WOR-1 bacterium RIFCSPLOWO2_02_FULL_46_20</name>
    <dbReference type="NCBI Taxonomy" id="1802567"/>
    <lineage>
        <taxon>Bacteria</taxon>
        <taxon>Bacillati</taxon>
        <taxon>Saganbacteria</taxon>
    </lineage>
</organism>
<dbReference type="InterPro" id="IPR000715">
    <property type="entry name" value="Glycosyl_transferase_4"/>
</dbReference>
<dbReference type="GO" id="GO:0051301">
    <property type="term" value="P:cell division"/>
    <property type="evidence" value="ECO:0007669"/>
    <property type="project" value="UniProtKB-KW"/>
</dbReference>
<dbReference type="GO" id="GO:0046872">
    <property type="term" value="F:metal ion binding"/>
    <property type="evidence" value="ECO:0007669"/>
    <property type="project" value="UniProtKB-KW"/>
</dbReference>
<name>A0A1F4R5Y7_UNCSA</name>
<accession>A0A1F4R5Y7</accession>
<dbReference type="EC" id="2.7.8.13" evidence="6 7"/>
<proteinExistence type="inferred from homology"/>
<dbReference type="HAMAP" id="MF_00038">
    <property type="entry name" value="MraY"/>
    <property type="match status" value="1"/>
</dbReference>
<dbReference type="Proteomes" id="UP000176938">
    <property type="component" value="Unassembled WGS sequence"/>
</dbReference>
<feature type="transmembrane region" description="Helical" evidence="6">
    <location>
        <begin position="161"/>
        <end position="179"/>
    </location>
</feature>
<keyword evidence="6" id="KW-0961">Cell wall biogenesis/degradation</keyword>
<dbReference type="PANTHER" id="PTHR22926">
    <property type="entry name" value="PHOSPHO-N-ACETYLMURAMOYL-PENTAPEPTIDE-TRANSFERASE"/>
    <property type="match status" value="1"/>
</dbReference>
<keyword evidence="6" id="KW-0573">Peptidoglycan synthesis</keyword>
<feature type="transmembrane region" description="Helical" evidence="6">
    <location>
        <begin position="77"/>
        <end position="97"/>
    </location>
</feature>
<keyword evidence="2 6" id="KW-0808">Transferase</keyword>
<evidence type="ECO:0000256" key="4">
    <source>
        <dbReference type="ARBA" id="ARBA00022989"/>
    </source>
</evidence>
<feature type="transmembrane region" description="Helical" evidence="6">
    <location>
        <begin position="185"/>
        <end position="205"/>
    </location>
</feature>
<dbReference type="InterPro" id="IPR003524">
    <property type="entry name" value="PNAcMuramoyl-5peptid_Trfase"/>
</dbReference>
<dbReference type="NCBIfam" id="TIGR00445">
    <property type="entry name" value="mraY"/>
    <property type="match status" value="1"/>
</dbReference>
<feature type="binding site" evidence="8">
    <location>
        <position position="156"/>
    </location>
    <ligand>
        <name>Mg(2+)</name>
        <dbReference type="ChEBI" id="CHEBI:18420"/>
    </ligand>
</feature>
<keyword evidence="6" id="KW-0132">Cell division</keyword>
<keyword evidence="6 8" id="KW-0460">Magnesium</keyword>
<dbReference type="PANTHER" id="PTHR22926:SF5">
    <property type="entry name" value="PHOSPHO-N-ACETYLMURAMOYL-PENTAPEPTIDE-TRANSFERASE HOMOLOG"/>
    <property type="match status" value="1"/>
</dbReference>
<feature type="transmembrane region" description="Helical" evidence="6">
    <location>
        <begin position="109"/>
        <end position="128"/>
    </location>
</feature>
<dbReference type="CDD" id="cd06852">
    <property type="entry name" value="GT_MraY"/>
    <property type="match status" value="1"/>
</dbReference>
<gene>
    <name evidence="6" type="primary">mraY</name>
    <name evidence="9" type="ORF">A3H38_05365</name>
</gene>
<comment type="catalytic activity">
    <reaction evidence="6">
        <text>UDP-N-acetyl-alpha-D-muramoyl-L-alanyl-gamma-D-glutamyl-meso-2,6-diaminopimeloyl-D-alanyl-D-alanine + di-trans,octa-cis-undecaprenyl phosphate = di-trans,octa-cis-undecaprenyl diphospho-N-acetyl-alpha-D-muramoyl-L-alanyl-D-glutamyl-meso-2,6-diaminopimeloyl-D-alanyl-D-alanine + UMP</text>
        <dbReference type="Rhea" id="RHEA:28386"/>
        <dbReference type="ChEBI" id="CHEBI:57865"/>
        <dbReference type="ChEBI" id="CHEBI:60392"/>
        <dbReference type="ChEBI" id="CHEBI:61386"/>
        <dbReference type="ChEBI" id="CHEBI:61387"/>
        <dbReference type="EC" id="2.7.8.13"/>
    </reaction>
</comment>
<sequence length="306" mass="33328">MIGQMLLFCAAALFSFLLTFPVIWVLKLLHLNQSIRQEGPPNHQIKTGTLTMGGIGFILTIIIFTIIFISFEFNLRYLALILLVLGFAGIGLTDDLMKVFRHQNQGLTFWQKIIVQTIFAAIFSAFLVMQGHYLINPALYVLLSTFLIVGTANATNLTDGLNGLLAGTATIAFIVFALVAEKLALSDAVTFCVLSAGAIAVFLYFNFPEAKVFMGDIGSLAIGAALAGIAIIMHKELLLAVIGGVFLVEALSVIMQVAGYKLWRRRVFKMAPIHHHFELMGFSEFSIVIGFWVVGIILGIAGVLIG</sequence>
<evidence type="ECO:0000256" key="1">
    <source>
        <dbReference type="ARBA" id="ARBA00004141"/>
    </source>
</evidence>
<reference evidence="9 10" key="1">
    <citation type="journal article" date="2016" name="Nat. Commun.">
        <title>Thousands of microbial genomes shed light on interconnected biogeochemical processes in an aquifer system.</title>
        <authorList>
            <person name="Anantharaman K."/>
            <person name="Brown C.T."/>
            <person name="Hug L.A."/>
            <person name="Sharon I."/>
            <person name="Castelle C.J."/>
            <person name="Probst A.J."/>
            <person name="Thomas B.C."/>
            <person name="Singh A."/>
            <person name="Wilkins M.J."/>
            <person name="Karaoz U."/>
            <person name="Brodie E.L."/>
            <person name="Williams K.H."/>
            <person name="Hubbard S.S."/>
            <person name="Banfield J.F."/>
        </authorList>
    </citation>
    <scope>NUCLEOTIDE SEQUENCE [LARGE SCALE GENOMIC DNA]</scope>
</reference>
<dbReference type="GO" id="GO:0071555">
    <property type="term" value="P:cell wall organization"/>
    <property type="evidence" value="ECO:0007669"/>
    <property type="project" value="UniProtKB-KW"/>
</dbReference>
<dbReference type="UniPathway" id="UPA00219"/>
<feature type="transmembrane region" description="Helical" evidence="6">
    <location>
        <begin position="279"/>
        <end position="305"/>
    </location>
</feature>
<feature type="transmembrane region" description="Helical" evidence="6">
    <location>
        <begin position="50"/>
        <end position="71"/>
    </location>
</feature>
<dbReference type="GO" id="GO:0005886">
    <property type="term" value="C:plasma membrane"/>
    <property type="evidence" value="ECO:0007669"/>
    <property type="project" value="UniProtKB-SubCell"/>
</dbReference>
<evidence type="ECO:0000256" key="3">
    <source>
        <dbReference type="ARBA" id="ARBA00022692"/>
    </source>
</evidence>
<keyword evidence="6" id="KW-0133">Cell shape</keyword>
<evidence type="ECO:0000313" key="9">
    <source>
        <dbReference type="EMBL" id="OGC03598.1"/>
    </source>
</evidence>
<keyword evidence="6 8" id="KW-0479">Metal-binding</keyword>
<comment type="pathway">
    <text evidence="6">Cell wall biogenesis; peptidoglycan biosynthesis.</text>
</comment>
<evidence type="ECO:0000313" key="10">
    <source>
        <dbReference type="Proteomes" id="UP000176938"/>
    </source>
</evidence>
<feature type="transmembrane region" description="Helical" evidence="6">
    <location>
        <begin position="134"/>
        <end position="154"/>
    </location>
</feature>
<dbReference type="GO" id="GO:0008963">
    <property type="term" value="F:phospho-N-acetylmuramoyl-pentapeptide-transferase activity"/>
    <property type="evidence" value="ECO:0007669"/>
    <property type="project" value="UniProtKB-UniRule"/>
</dbReference>
<keyword evidence="4 6" id="KW-1133">Transmembrane helix</keyword>
<evidence type="ECO:0000256" key="5">
    <source>
        <dbReference type="ARBA" id="ARBA00023136"/>
    </source>
</evidence>
<protein>
    <recommendedName>
        <fullName evidence="6 7">Phospho-N-acetylmuramoyl-pentapeptide-transferase</fullName>
        <ecNumber evidence="6 7">2.7.8.13</ecNumber>
    </recommendedName>
    <alternativeName>
        <fullName evidence="6">UDP-MurNAc-pentapeptide phosphotransferase</fullName>
    </alternativeName>
</protein>
<dbReference type="AlphaFoldDB" id="A0A1F4R5Y7"/>
<comment type="function">
    <text evidence="6">Catalyzes the initial step of the lipid cycle reactions in the biosynthesis of the cell wall peptidoglycan: transfers peptidoglycan precursor phospho-MurNAc-pentapeptide from UDP-MurNAc-pentapeptide onto the lipid carrier undecaprenyl phosphate, yielding undecaprenyl-pyrophosphoryl-MurNAc-pentapeptide, known as lipid I.</text>
</comment>